<accession>A0A1E3W9J0</accession>
<sequence length="117" mass="12402">MWHAITAFVPLPFIGMGYVLATSNQLATEVELYLTPPEAIYTATRTADASAAPREISGEAAKLFTTGVKGPRADHYAAAQAVTDAGKQLITAEPHWRARVSPKWSPAALAVTPKAIA</sequence>
<protein>
    <submittedName>
        <fullName evidence="1">Uncharacterized protein</fullName>
    </submittedName>
</protein>
<dbReference type="Proteomes" id="UP000095042">
    <property type="component" value="Unassembled WGS sequence"/>
</dbReference>
<keyword evidence="2" id="KW-1185">Reference proteome</keyword>
<comment type="caution">
    <text evidence="1">The sequence shown here is derived from an EMBL/GenBank/DDBJ whole genome shotgun (WGS) entry which is preliminary data.</text>
</comment>
<gene>
    <name evidence="1" type="ORF">AUC71_15135</name>
</gene>
<evidence type="ECO:0000313" key="1">
    <source>
        <dbReference type="EMBL" id="ODS02484.1"/>
    </source>
</evidence>
<organism evidence="1 2">
    <name type="scientific">Methyloceanibacter marginalis</name>
    <dbReference type="NCBI Taxonomy" id="1774971"/>
    <lineage>
        <taxon>Bacteria</taxon>
        <taxon>Pseudomonadati</taxon>
        <taxon>Pseudomonadota</taxon>
        <taxon>Alphaproteobacteria</taxon>
        <taxon>Hyphomicrobiales</taxon>
        <taxon>Hyphomicrobiaceae</taxon>
        <taxon>Methyloceanibacter</taxon>
    </lineage>
</organism>
<name>A0A1E3W9J0_9HYPH</name>
<evidence type="ECO:0000313" key="2">
    <source>
        <dbReference type="Proteomes" id="UP000095042"/>
    </source>
</evidence>
<dbReference type="EMBL" id="LPWD01000296">
    <property type="protein sequence ID" value="ODS02484.1"/>
    <property type="molecule type" value="Genomic_DNA"/>
</dbReference>
<dbReference type="AlphaFoldDB" id="A0A1E3W9J0"/>
<reference evidence="1 2" key="1">
    <citation type="journal article" date="2016" name="Environ. Microbiol.">
        <title>New Methyloceanibacter diversity from North Sea sediments includes methanotroph containing solely the soluble methane monooxygenase.</title>
        <authorList>
            <person name="Vekeman B."/>
            <person name="Kerckhof F.M."/>
            <person name="Cremers G."/>
            <person name="de Vos P."/>
            <person name="Vandamme P."/>
            <person name="Boon N."/>
            <person name="Op den Camp H.J."/>
            <person name="Heylen K."/>
        </authorList>
    </citation>
    <scope>NUCLEOTIDE SEQUENCE [LARGE SCALE GENOMIC DNA]</scope>
    <source>
        <strain evidence="1 2">R-67177</strain>
    </source>
</reference>
<proteinExistence type="predicted"/>